<dbReference type="Pfam" id="PF13586">
    <property type="entry name" value="DDE_Tnp_1_2"/>
    <property type="match status" value="1"/>
</dbReference>
<protein>
    <recommendedName>
        <fullName evidence="2">Transposase DDE domain-containing protein</fullName>
    </recommendedName>
</protein>
<dbReference type="EMBL" id="SRPG01000037">
    <property type="protein sequence ID" value="TGN67203.1"/>
    <property type="molecule type" value="Genomic_DNA"/>
</dbReference>
<sequence length="77" mass="8518">MSAQPSRHPAQSEIDMSPPPILAGRLNQTSNSYATVVLIENFFGKLKEYRGIAMRCCKTDESFSAFIAIAATVIRLR</sequence>
<evidence type="ECO:0000259" key="2">
    <source>
        <dbReference type="Pfam" id="PF13586"/>
    </source>
</evidence>
<accession>A0A4Z1CQ95</accession>
<reference evidence="3 4" key="1">
    <citation type="submission" date="2019-03" db="EMBL/GenBank/DDBJ databases">
        <authorList>
            <person name="Li J."/>
        </authorList>
    </citation>
    <scope>NUCLEOTIDE SEQUENCE [LARGE SCALE GENOMIC DNA]</scope>
    <source>
        <strain evidence="3 4">3058</strain>
    </source>
</reference>
<evidence type="ECO:0000313" key="4">
    <source>
        <dbReference type="Proteomes" id="UP000297972"/>
    </source>
</evidence>
<name>A0A4Z1CQ95_9RHOB</name>
<dbReference type="AlphaFoldDB" id="A0A4Z1CQ95"/>
<feature type="domain" description="Transposase DDE" evidence="2">
    <location>
        <begin position="28"/>
        <end position="77"/>
    </location>
</feature>
<dbReference type="OrthoDB" id="32553at2"/>
<dbReference type="Proteomes" id="UP000297972">
    <property type="component" value="Unassembled WGS sequence"/>
</dbReference>
<proteinExistence type="predicted"/>
<gene>
    <name evidence="3" type="ORF">E4L95_05895</name>
</gene>
<keyword evidence="4" id="KW-1185">Reference proteome</keyword>
<evidence type="ECO:0000256" key="1">
    <source>
        <dbReference type="SAM" id="MobiDB-lite"/>
    </source>
</evidence>
<comment type="caution">
    <text evidence="3">The sequence shown here is derived from an EMBL/GenBank/DDBJ whole genome shotgun (WGS) entry which is preliminary data.</text>
</comment>
<dbReference type="InterPro" id="IPR025668">
    <property type="entry name" value="Tnp_DDE_dom"/>
</dbReference>
<organism evidence="3 4">
    <name type="scientific">Paracoccus liaowanqingii</name>
    <dbReference type="NCBI Taxonomy" id="2560053"/>
    <lineage>
        <taxon>Bacteria</taxon>
        <taxon>Pseudomonadati</taxon>
        <taxon>Pseudomonadota</taxon>
        <taxon>Alphaproteobacteria</taxon>
        <taxon>Rhodobacterales</taxon>
        <taxon>Paracoccaceae</taxon>
        <taxon>Paracoccus</taxon>
    </lineage>
</organism>
<evidence type="ECO:0000313" key="3">
    <source>
        <dbReference type="EMBL" id="TGN67203.1"/>
    </source>
</evidence>
<feature type="region of interest" description="Disordered" evidence="1">
    <location>
        <begin position="1"/>
        <end position="21"/>
    </location>
</feature>